<evidence type="ECO:0000313" key="3">
    <source>
        <dbReference type="EMBL" id="ADB76634.1"/>
    </source>
</evidence>
<evidence type="ECO:0000256" key="2">
    <source>
        <dbReference type="SAM" id="Phobius"/>
    </source>
</evidence>
<reference evidence="4" key="2">
    <citation type="submission" date="2010-01" db="EMBL/GenBank/DDBJ databases">
        <title>The complete genome of Geodermatophilus obscurus DSM 43160.</title>
        <authorList>
            <consortium name="US DOE Joint Genome Institute (JGI-PGF)"/>
            <person name="Lucas S."/>
            <person name="Copeland A."/>
            <person name="Lapidus A."/>
            <person name="Glavina del Rio T."/>
            <person name="Dalin E."/>
            <person name="Tice H."/>
            <person name="Bruce D."/>
            <person name="Goodwin L."/>
            <person name="Pitluck S."/>
            <person name="Kyrpides N."/>
            <person name="Mavromatis K."/>
            <person name="Ivanova N."/>
            <person name="Munk A.C."/>
            <person name="Brettin T."/>
            <person name="Detter J.C."/>
            <person name="Han C."/>
            <person name="Larimer F."/>
            <person name="Land M."/>
            <person name="Hauser L."/>
            <person name="Markowitz V."/>
            <person name="Cheng J.-F."/>
            <person name="Hugenholtz P."/>
            <person name="Woyke T."/>
            <person name="Wu D."/>
            <person name="Jando M."/>
            <person name="Schneider S."/>
            <person name="Klenk H.-P."/>
            <person name="Eisen J.A."/>
        </authorList>
    </citation>
    <scope>NUCLEOTIDE SEQUENCE [LARGE SCALE GENOMIC DNA]</scope>
    <source>
        <strain evidence="4">ATCC 25078 / DSM 43160 / JCM 3152 / KCC A-0152 / KCTC 9177 / NBRC 13315 / NRRL B-3577 / G-20</strain>
    </source>
</reference>
<reference evidence="3 4" key="1">
    <citation type="journal article" date="2010" name="Stand. Genomic Sci.">
        <title>Complete genome sequence of Geodermatophilus obscurus type strain (G-20).</title>
        <authorList>
            <person name="Ivanova N."/>
            <person name="Sikorski J."/>
            <person name="Jando M."/>
            <person name="Munk C."/>
            <person name="Lapidus A."/>
            <person name="Glavina Del Rio T."/>
            <person name="Copeland A."/>
            <person name="Tice H."/>
            <person name="Cheng J.-F."/>
            <person name="Lucas S."/>
            <person name="Chen F."/>
            <person name="Nolan M."/>
            <person name="Bruce D."/>
            <person name="Goodwin L."/>
            <person name="Pitluck S."/>
            <person name="Mavromatis K."/>
            <person name="Mikhailova N."/>
            <person name="Pati A."/>
            <person name="Chen A."/>
            <person name="Palaniappan K."/>
            <person name="Land M."/>
            <person name="Hauser L."/>
            <person name="Chang Y.-J."/>
            <person name="Jeffries C.D."/>
            <person name="Meincke L."/>
            <person name="Brettin T."/>
            <person name="Detter J.C."/>
            <person name="Detter J.C."/>
            <person name="Rohde M."/>
            <person name="Goeker M."/>
            <person name="Bristow J."/>
            <person name="Eisen J.A."/>
            <person name="Markowitz V."/>
            <person name="Hugenholtz P."/>
            <person name="Kyrpides N.C."/>
            <person name="Klenk H.-P."/>
        </authorList>
    </citation>
    <scope>NUCLEOTIDE SEQUENCE [LARGE SCALE GENOMIC DNA]</scope>
    <source>
        <strain evidence="4">ATCC 25078 / DSM 43160 / JCM 3152 / KCC A-0152 / KCTC 9177 / NBRC 13315 / NRRL B-3577 / G-20</strain>
    </source>
</reference>
<dbReference type="HOGENOM" id="CLU_082382_0_0_11"/>
<keyword evidence="2" id="KW-0472">Membrane</keyword>
<feature type="transmembrane region" description="Helical" evidence="2">
    <location>
        <begin position="135"/>
        <end position="158"/>
    </location>
</feature>
<dbReference type="EMBL" id="CP001867">
    <property type="protein sequence ID" value="ADB76634.1"/>
    <property type="molecule type" value="Genomic_DNA"/>
</dbReference>
<dbReference type="STRING" id="526225.Gobs_4069"/>
<feature type="transmembrane region" description="Helical" evidence="2">
    <location>
        <begin position="224"/>
        <end position="246"/>
    </location>
</feature>
<dbReference type="OrthoDB" id="5197427at2"/>
<accession>D2SEJ8</accession>
<evidence type="ECO:0000313" key="4">
    <source>
        <dbReference type="Proteomes" id="UP000001382"/>
    </source>
</evidence>
<evidence type="ECO:0000256" key="1">
    <source>
        <dbReference type="SAM" id="MobiDB-lite"/>
    </source>
</evidence>
<dbReference type="Proteomes" id="UP000001382">
    <property type="component" value="Chromosome"/>
</dbReference>
<organism evidence="3 4">
    <name type="scientific">Geodermatophilus obscurus (strain ATCC 25078 / DSM 43160 / JCM 3152 / CCUG 61914 / KCC A-0152 / KCTC 9177 / NBRC 13315 / NRRL B-3577 / G-20)</name>
    <dbReference type="NCBI Taxonomy" id="526225"/>
    <lineage>
        <taxon>Bacteria</taxon>
        <taxon>Bacillati</taxon>
        <taxon>Actinomycetota</taxon>
        <taxon>Actinomycetes</taxon>
        <taxon>Geodermatophilales</taxon>
        <taxon>Geodermatophilaceae</taxon>
        <taxon>Geodermatophilus</taxon>
    </lineage>
</organism>
<feature type="transmembrane region" description="Helical" evidence="2">
    <location>
        <begin position="191"/>
        <end position="212"/>
    </location>
</feature>
<keyword evidence="2" id="KW-1133">Transmembrane helix</keyword>
<feature type="region of interest" description="Disordered" evidence="1">
    <location>
        <begin position="29"/>
        <end position="115"/>
    </location>
</feature>
<protein>
    <submittedName>
        <fullName evidence="3">Uncharacterized protein</fullName>
    </submittedName>
</protein>
<keyword evidence="2" id="KW-0812">Transmembrane</keyword>
<keyword evidence="4" id="KW-1185">Reference proteome</keyword>
<feature type="compositionally biased region" description="Low complexity" evidence="1">
    <location>
        <begin position="71"/>
        <end position="95"/>
    </location>
</feature>
<dbReference type="KEGG" id="gob:Gobs_4069"/>
<dbReference type="AlphaFoldDB" id="D2SEJ8"/>
<name>D2SEJ8_GEOOG</name>
<gene>
    <name evidence="3" type="ordered locus">Gobs_4069</name>
</gene>
<feature type="transmembrane region" description="Helical" evidence="2">
    <location>
        <begin position="258"/>
        <end position="281"/>
    </location>
</feature>
<feature type="compositionally biased region" description="Gly residues" evidence="1">
    <location>
        <begin position="61"/>
        <end position="70"/>
    </location>
</feature>
<sequence length="294" mass="30587">MPGCGRADILAHDQAVVLAANGRRMPALTEGTMSTHDDEHGSGTDPRYQPPQQYGQPPQYGSGGQQGQPYGGQQYQPSPYGQGQPQVQSGYPQYGQPGGYGQYPPQDQYGQHGGQYGQLYGPYGQTAVPARPTPVVVAAVLGFVFSAFGALMTVGLLLGGALLGTVLEDVVASDPTLSDVDPSELGEVTDFALLFGIGFGVLALVWTALMIWGSVRALTGRSRVLLLVGGAIAVAVTGLFLLAVLSEVAAGEVGGGEVVFSLLVFLAALAIVVLLCLRPAAQFYAAHRARRAAR</sequence>
<feature type="compositionally biased region" description="Low complexity" evidence="1">
    <location>
        <begin position="50"/>
        <end position="60"/>
    </location>
</feature>
<proteinExistence type="predicted"/>